<proteinExistence type="predicted"/>
<dbReference type="Proteomes" id="UP000018857">
    <property type="component" value="Unassembled WGS sequence"/>
</dbReference>
<dbReference type="AlphaFoldDB" id="W1RSY4"/>
<evidence type="ECO:0000313" key="1">
    <source>
        <dbReference type="EMBL" id="ETI60346.1"/>
    </source>
</evidence>
<protein>
    <submittedName>
        <fullName evidence="1">Uncharacterized protein</fullName>
    </submittedName>
</protein>
<name>W1RSY4_9GAMM</name>
<keyword evidence="2" id="KW-1185">Reference proteome</keyword>
<dbReference type="OrthoDB" id="6107092at2"/>
<sequence>MKRKLAPWLTALLCAIIVHIMIIAISANQHWLDVDVSASNFELFLLPASQQTTEESEQTTPYHNDNETYAAFEERDSEQSTAPFDIFDKQQQGGQANITESNLFEPNPLEQNTFGSQVQTQIQDENSNNLDNANGQEALFSSTVDNKTADTSELNDTFFSTDKPSLLDLSKISLSPNTDDDALEGVFSEELRNKIAESKKAQKDYLKGQIEEVTYPITKDSDGTRYVNIKGVCWRLPEPGSKEPWVIVFAGCSGQTKSFHFELNITPSTLLGPDSPFSIGH</sequence>
<organism evidence="1 2">
    <name type="scientific">Marinomonas profundimaris</name>
    <dbReference type="NCBI Taxonomy" id="1208321"/>
    <lineage>
        <taxon>Bacteria</taxon>
        <taxon>Pseudomonadati</taxon>
        <taxon>Pseudomonadota</taxon>
        <taxon>Gammaproteobacteria</taxon>
        <taxon>Oceanospirillales</taxon>
        <taxon>Oceanospirillaceae</taxon>
        <taxon>Marinomonas</taxon>
    </lineage>
</organism>
<reference evidence="1 2" key="1">
    <citation type="journal article" date="2014" name="Genome Announc.">
        <title>Draft Genome Sequence of Marinomonas sp. Strain D104, a Polycyclic Aromatic Hydrocarbon-Degrading Bacterium from the Deep-Sea Sediment of the Arctic Ocean.</title>
        <authorList>
            <person name="Dong C."/>
            <person name="Bai X."/>
            <person name="Lai Q."/>
            <person name="Xie Y."/>
            <person name="Chen X."/>
            <person name="Shao Z."/>
        </authorList>
    </citation>
    <scope>NUCLEOTIDE SEQUENCE [LARGE SCALE GENOMIC DNA]</scope>
    <source>
        <strain evidence="1 2">D104</strain>
    </source>
</reference>
<dbReference type="RefSeq" id="WP_024024046.1">
    <property type="nucleotide sequence ID" value="NZ_AYOZ01000015.1"/>
</dbReference>
<evidence type="ECO:0000313" key="2">
    <source>
        <dbReference type="Proteomes" id="UP000018857"/>
    </source>
</evidence>
<accession>W1RSY4</accession>
<dbReference type="EMBL" id="AYOZ01000015">
    <property type="protein sequence ID" value="ETI60346.1"/>
    <property type="molecule type" value="Genomic_DNA"/>
</dbReference>
<gene>
    <name evidence="1" type="ORF">D104_09560</name>
</gene>
<comment type="caution">
    <text evidence="1">The sequence shown here is derived from an EMBL/GenBank/DDBJ whole genome shotgun (WGS) entry which is preliminary data.</text>
</comment>
<dbReference type="PATRIC" id="fig|1208321.3.peg.1900"/>